<feature type="chain" id="PRO_5014360570" description="M6 metalloprotease" evidence="1">
    <location>
        <begin position="22"/>
        <end position="712"/>
    </location>
</feature>
<feature type="signal peptide" evidence="1">
    <location>
        <begin position="1"/>
        <end position="21"/>
    </location>
</feature>
<dbReference type="STRING" id="2082308.A0A2K1QI14"/>
<dbReference type="EMBL" id="NKHZ01000081">
    <property type="protein sequence ID" value="PNS14808.1"/>
    <property type="molecule type" value="Genomic_DNA"/>
</dbReference>
<gene>
    <name evidence="2" type="ORF">CAC42_2037</name>
</gene>
<keyword evidence="3" id="KW-1185">Reference proteome</keyword>
<sequence length="712" mass="76117">MMVQIRLSLLASSLVATLIQAAPVTRQEADPFAILDPQRWVNPDNMTWADFKAPPGTNWPDPSVKGAIRNFNIALVAVDYPDMDFVVTRSPNSDIFGNPLPIVSNVKREDVVSYYKDLLNTPQELNNGHTLHEYWMEDSAGRYGVDLTGFGPYRLPRKSFQYGIDSTRGGFNENACPEAPCAVDLRTDALGAWRAEVGNATASAYELVFILSAGQDESSTWQEFGPMKFQTKEDVPPEFGPPGNSTLPDWADTRYVDWTSWAAAAAIWPNAGRGSSTQGESSGAATFAHELSHLLGIGDNYNNPFGIPARRAYTGPWSMMSRGSFNGPGGPHTRYQIPALQGASQGSLHTIRDKLQLGLVDNSSVLSISRSDLSASGILIAQLTARAVDERPLGGLKGLRVTMDTDLSPFCNASLAPLCDGGNYNAYDLEVIDRMGSDSFVPDSGVMISKTKTSDRSQPFQWTIDANPQDINVVDFYRPDGTPQMLTIGDYRQLADALFHAGTRSGSQFEYVDEANGLQFYVVEPTRDETGVLRYTVAARSLAGSGSSTFGVELGDGVAAGSTAGTGTTCEFELRNTGSFASGTAGEVLEGYLAGDVFRLSAEVDVEGFNVETPNALATAPFGASAKVRVAVAGQGEAVVKLTAKSEGDAAKSAVAECKVSGGGYGSVKREAVRVVETTETGPVPVGAEGFTFPEKKKREVVTEAADLTICP</sequence>
<proteinExistence type="predicted"/>
<comment type="caution">
    <text evidence="2">The sequence shown here is derived from an EMBL/GenBank/DDBJ whole genome shotgun (WGS) entry which is preliminary data.</text>
</comment>
<dbReference type="AlphaFoldDB" id="A0A2K1QI14"/>
<evidence type="ECO:0000256" key="1">
    <source>
        <dbReference type="SAM" id="SignalP"/>
    </source>
</evidence>
<evidence type="ECO:0000313" key="3">
    <source>
        <dbReference type="Proteomes" id="UP000243797"/>
    </source>
</evidence>
<dbReference type="NCBIfam" id="TIGR03296">
    <property type="entry name" value="M6dom_TIGR03296"/>
    <property type="match status" value="1"/>
</dbReference>
<dbReference type="InParanoid" id="A0A2K1QI14"/>
<reference evidence="2 3" key="1">
    <citation type="submission" date="2017-06" db="EMBL/GenBank/DDBJ databases">
        <title>Draft genome sequence of a variant of Elsinoe murrayae.</title>
        <authorList>
            <person name="Cheng Q."/>
        </authorList>
    </citation>
    <scope>NUCLEOTIDE SEQUENCE [LARGE SCALE GENOMIC DNA]</scope>
    <source>
        <strain evidence="2 3">CQ-2017a</strain>
    </source>
</reference>
<dbReference type="InterPro" id="IPR008757">
    <property type="entry name" value="Peptidase_M6-like_domain"/>
</dbReference>
<name>A0A2K1QI14_9PEZI</name>
<keyword evidence="1" id="KW-0732">Signal</keyword>
<organism evidence="2 3">
    <name type="scientific">Sphaceloma murrayae</name>
    <dbReference type="NCBI Taxonomy" id="2082308"/>
    <lineage>
        <taxon>Eukaryota</taxon>
        <taxon>Fungi</taxon>
        <taxon>Dikarya</taxon>
        <taxon>Ascomycota</taxon>
        <taxon>Pezizomycotina</taxon>
        <taxon>Dothideomycetes</taxon>
        <taxon>Dothideomycetidae</taxon>
        <taxon>Myriangiales</taxon>
        <taxon>Elsinoaceae</taxon>
        <taxon>Sphaceloma</taxon>
    </lineage>
</organism>
<dbReference type="Proteomes" id="UP000243797">
    <property type="component" value="Unassembled WGS sequence"/>
</dbReference>
<dbReference type="OrthoDB" id="3852498at2759"/>
<evidence type="ECO:0000313" key="2">
    <source>
        <dbReference type="EMBL" id="PNS14808.1"/>
    </source>
</evidence>
<protein>
    <recommendedName>
        <fullName evidence="4">M6 metalloprotease</fullName>
    </recommendedName>
</protein>
<accession>A0A2K1QI14</accession>
<dbReference type="GO" id="GO:0008233">
    <property type="term" value="F:peptidase activity"/>
    <property type="evidence" value="ECO:0007669"/>
    <property type="project" value="InterPro"/>
</dbReference>
<dbReference type="GO" id="GO:0006508">
    <property type="term" value="P:proteolysis"/>
    <property type="evidence" value="ECO:0007669"/>
    <property type="project" value="InterPro"/>
</dbReference>
<evidence type="ECO:0008006" key="4">
    <source>
        <dbReference type="Google" id="ProtNLM"/>
    </source>
</evidence>
<dbReference type="SUPFAM" id="SSF55486">
    <property type="entry name" value="Metalloproteases ('zincins'), catalytic domain"/>
    <property type="match status" value="1"/>
</dbReference>